<gene>
    <name evidence="7" type="ORF">I583_00400</name>
    <name evidence="6" type="ORF">I583_02799</name>
    <name evidence="5" type="ORF">UAW_01833</name>
    <name evidence="4" type="ORF">UAW_02717</name>
</gene>
<feature type="chain" id="PRO_5007723025" description="WxL domain-containing protein" evidence="2">
    <location>
        <begin position="28"/>
        <end position="266"/>
    </location>
</feature>
<feature type="domain" description="WxL" evidence="3">
    <location>
        <begin position="39"/>
        <end position="264"/>
    </location>
</feature>
<organism evidence="5 8">
    <name type="scientific">Enterococcus haemoperoxidus ATCC BAA-382</name>
    <dbReference type="NCBI Taxonomy" id="1158608"/>
    <lineage>
        <taxon>Bacteria</taxon>
        <taxon>Bacillati</taxon>
        <taxon>Bacillota</taxon>
        <taxon>Bacilli</taxon>
        <taxon>Lactobacillales</taxon>
        <taxon>Enterococcaceae</taxon>
        <taxon>Enterococcus</taxon>
    </lineage>
</organism>
<keyword evidence="9" id="KW-1185">Reference proteome</keyword>
<dbReference type="InterPro" id="IPR027994">
    <property type="entry name" value="WxL_dom"/>
</dbReference>
<name>R2QN74_9ENTE</name>
<evidence type="ECO:0000256" key="1">
    <source>
        <dbReference type="SAM" id="MobiDB-lite"/>
    </source>
</evidence>
<dbReference type="PATRIC" id="fig|1158608.3.peg.1810"/>
<keyword evidence="2" id="KW-0732">Signal</keyword>
<dbReference type="OrthoDB" id="2182685at2"/>
<dbReference type="Pfam" id="PF13731">
    <property type="entry name" value="WxL"/>
    <property type="match status" value="1"/>
</dbReference>
<accession>R2QN74</accession>
<dbReference type="EMBL" id="ASVY01000002">
    <property type="protein sequence ID" value="EOT61421.1"/>
    <property type="molecule type" value="Genomic_DNA"/>
</dbReference>
<reference evidence="6 9" key="2">
    <citation type="submission" date="2013-03" db="EMBL/GenBank/DDBJ databases">
        <title>The Genome Sequence of Enterococcus haemoperoxidus BAA-382 (PacBio/Illumina hybrid assembly).</title>
        <authorList>
            <consortium name="The Broad Institute Genomics Platform"/>
            <consortium name="The Broad Institute Genome Sequencing Center for Infectious Disease"/>
            <person name="Earl A."/>
            <person name="Russ C."/>
            <person name="Gilmore M."/>
            <person name="Surin D."/>
            <person name="Walker B."/>
            <person name="Young S."/>
            <person name="Zeng Q."/>
            <person name="Gargeya S."/>
            <person name="Fitzgerald M."/>
            <person name="Haas B."/>
            <person name="Abouelleil A."/>
            <person name="Allen A.W."/>
            <person name="Alvarado L."/>
            <person name="Arachchi H.M."/>
            <person name="Berlin A.M."/>
            <person name="Chapman S.B."/>
            <person name="Gainer-Dewar J."/>
            <person name="Goldberg J."/>
            <person name="Griggs A."/>
            <person name="Gujja S."/>
            <person name="Hansen M."/>
            <person name="Howarth C."/>
            <person name="Imamovic A."/>
            <person name="Ireland A."/>
            <person name="Larimer J."/>
            <person name="McCowan C."/>
            <person name="Murphy C."/>
            <person name="Pearson M."/>
            <person name="Poon T.W."/>
            <person name="Priest M."/>
            <person name="Roberts A."/>
            <person name="Saif S."/>
            <person name="Shea T."/>
            <person name="Sisk P."/>
            <person name="Sykes S."/>
            <person name="Wortman J."/>
            <person name="Nusbaum C."/>
            <person name="Birren B."/>
        </authorList>
    </citation>
    <scope>NUCLEOTIDE SEQUENCE [LARGE SCALE GENOMIC DNA]</scope>
    <source>
        <strain evidence="6 9">ATCC BAA-382</strain>
    </source>
</reference>
<evidence type="ECO:0000313" key="5">
    <source>
        <dbReference type="EMBL" id="EOH96668.1"/>
    </source>
</evidence>
<evidence type="ECO:0000313" key="7">
    <source>
        <dbReference type="EMBL" id="EOT61421.1"/>
    </source>
</evidence>
<evidence type="ECO:0000313" key="9">
    <source>
        <dbReference type="Proteomes" id="UP000014197"/>
    </source>
</evidence>
<sequence length="266" mass="27513">MNAMTKGTLATVTLLASVLLGGMSVSAAEEETPKPTPETKLDSKGKTIVEEGVIGPEDPTPDPEKPDENLPENPDISVNPDSGSLVLQRVSVMNFGTIKTSGSEIKANAAPITLSEGETRGAIVGWSDVRSGGTYGYTITAELTKQFTGVTPDTSNALTGATLNYTNGMAVPAASNENVVPSNVATAFELDKDSGAKTVVTADKAKLEGKGSYVMEFGQSDKYTGTDGTKGTDKTAVTLTVPATVASNMVLDTYNAVVTWKIVAAV</sequence>
<dbReference type="Proteomes" id="UP000014197">
    <property type="component" value="Unassembled WGS sequence"/>
</dbReference>
<comment type="caution">
    <text evidence="5">The sequence shown here is derived from an EMBL/GenBank/DDBJ whole genome shotgun (WGS) entry which is preliminary data.</text>
</comment>
<dbReference type="AlphaFoldDB" id="R2QN74"/>
<evidence type="ECO:0000259" key="3">
    <source>
        <dbReference type="Pfam" id="PF13731"/>
    </source>
</evidence>
<feature type="signal peptide" evidence="2">
    <location>
        <begin position="1"/>
        <end position="27"/>
    </location>
</feature>
<proteinExistence type="predicted"/>
<feature type="compositionally biased region" description="Basic and acidic residues" evidence="1">
    <location>
        <begin position="31"/>
        <end position="49"/>
    </location>
</feature>
<dbReference type="RefSeq" id="WP_010762035.1">
    <property type="nucleotide sequence ID" value="NZ_KB946316.1"/>
</dbReference>
<dbReference type="EMBL" id="AJAR01000016">
    <property type="protein sequence ID" value="EOH96668.1"/>
    <property type="molecule type" value="Genomic_DNA"/>
</dbReference>
<evidence type="ECO:0000313" key="6">
    <source>
        <dbReference type="EMBL" id="EOT60164.1"/>
    </source>
</evidence>
<dbReference type="STRING" id="155618.RV06_GL002021"/>
<dbReference type="EMBL" id="AJAR01000026">
    <property type="protein sequence ID" value="EOH92967.1"/>
    <property type="molecule type" value="Genomic_DNA"/>
</dbReference>
<evidence type="ECO:0000256" key="2">
    <source>
        <dbReference type="SAM" id="SignalP"/>
    </source>
</evidence>
<protein>
    <recommendedName>
        <fullName evidence="3">WxL domain-containing protein</fullName>
    </recommendedName>
</protein>
<feature type="region of interest" description="Disordered" evidence="1">
    <location>
        <begin position="27"/>
        <end position="82"/>
    </location>
</feature>
<evidence type="ECO:0000313" key="4">
    <source>
        <dbReference type="EMBL" id="EOH92967.1"/>
    </source>
</evidence>
<reference evidence="5 8" key="1">
    <citation type="submission" date="2013-02" db="EMBL/GenBank/DDBJ databases">
        <title>The Genome Sequence of Enterococcus haemoperoxidus BAA-382.</title>
        <authorList>
            <consortium name="The Broad Institute Genome Sequencing Platform"/>
            <consortium name="The Broad Institute Genome Sequencing Center for Infectious Disease"/>
            <person name="Earl A.M."/>
            <person name="Gilmore M.S."/>
            <person name="Lebreton F."/>
            <person name="Walker B."/>
            <person name="Young S.K."/>
            <person name="Zeng Q."/>
            <person name="Gargeya S."/>
            <person name="Fitzgerald M."/>
            <person name="Haas B."/>
            <person name="Abouelleil A."/>
            <person name="Alvarado L."/>
            <person name="Arachchi H.M."/>
            <person name="Berlin A.M."/>
            <person name="Chapman S.B."/>
            <person name="Dewar J."/>
            <person name="Goldberg J."/>
            <person name="Griggs A."/>
            <person name="Gujja S."/>
            <person name="Hansen M."/>
            <person name="Howarth C."/>
            <person name="Imamovic A."/>
            <person name="Larimer J."/>
            <person name="McCowan C."/>
            <person name="Murphy C."/>
            <person name="Neiman D."/>
            <person name="Pearson M."/>
            <person name="Priest M."/>
            <person name="Roberts A."/>
            <person name="Saif S."/>
            <person name="Shea T."/>
            <person name="Sisk P."/>
            <person name="Sykes S."/>
            <person name="Wortman J."/>
            <person name="Nusbaum C."/>
            <person name="Birren B."/>
        </authorList>
    </citation>
    <scope>NUCLEOTIDE SEQUENCE [LARGE SCALE GENOMIC DNA]</scope>
    <source>
        <strain evidence="5 8">ATCC BAA-382</strain>
    </source>
</reference>
<dbReference type="EMBL" id="ASVY01000003">
    <property type="protein sequence ID" value="EOT60164.1"/>
    <property type="molecule type" value="Genomic_DNA"/>
</dbReference>
<dbReference type="Proteomes" id="UP000013858">
    <property type="component" value="Unassembled WGS sequence"/>
</dbReference>
<evidence type="ECO:0000313" key="8">
    <source>
        <dbReference type="Proteomes" id="UP000013858"/>
    </source>
</evidence>